<evidence type="ECO:0000256" key="2">
    <source>
        <dbReference type="ARBA" id="ARBA00023315"/>
    </source>
</evidence>
<accession>A0A1T4LTH6</accession>
<dbReference type="Proteomes" id="UP000184275">
    <property type="component" value="Unassembled WGS sequence"/>
</dbReference>
<keyword evidence="1" id="KW-0808">Transferase</keyword>
<proteinExistence type="predicted"/>
<dbReference type="PANTHER" id="PTHR36449:SF1">
    <property type="entry name" value="ACETYLTRANSFERASE"/>
    <property type="match status" value="1"/>
</dbReference>
<reference evidence="3" key="2">
    <citation type="submission" date="2016-11" db="EMBL/GenBank/DDBJ databases">
        <authorList>
            <person name="Jaros S."/>
            <person name="Januszkiewicz K."/>
            <person name="Wedrychowicz H."/>
        </authorList>
    </citation>
    <scope>NUCLEOTIDE SEQUENCE [LARGE SCALE GENOMIC DNA]</scope>
    <source>
        <strain evidence="3">UWOS</strain>
    </source>
</reference>
<dbReference type="GO" id="GO:0016746">
    <property type="term" value="F:acyltransferase activity"/>
    <property type="evidence" value="ECO:0007669"/>
    <property type="project" value="UniProtKB-KW"/>
</dbReference>
<dbReference type="Proteomes" id="UP000190449">
    <property type="component" value="Unassembled WGS sequence"/>
</dbReference>
<name>A0A1M6QWZ4_9BACT</name>
<gene>
    <name evidence="4" type="ORF">SAMN02745108_01010</name>
    <name evidence="3" type="ORF">SAMN05720469_10331</name>
</gene>
<reference evidence="4 6" key="3">
    <citation type="submission" date="2017-02" db="EMBL/GenBank/DDBJ databases">
        <authorList>
            <person name="Peterson S.W."/>
        </authorList>
    </citation>
    <scope>NUCLEOTIDE SEQUENCE [LARGE SCALE GENOMIC DNA]</scope>
    <source>
        <strain evidence="4 6">ATCC 43854</strain>
    </source>
</reference>
<sequence>MVSKSYFVVNIMEYLDKAPMEEDFSRLRNFYECPQNKDVECFLKKSSVDFAKKHQAVSYLVFSQANGAFLGYFSLAIKTISVKAQNVSKTIQKKLSRLSALDDDGVYNIPAYLIAQLGKNFQAGLNDSISGNELLSLAMEQILLMQHSVGGVLCVLECENNEKLLNFYCTQNHFVEFGTRKTKSSDKNLLQLLKTI</sequence>
<dbReference type="STRING" id="28122.SAMN02745108_01010"/>
<accession>A0A1M6QWZ4</accession>
<evidence type="ECO:0000256" key="1">
    <source>
        <dbReference type="ARBA" id="ARBA00022679"/>
    </source>
</evidence>
<keyword evidence="2" id="KW-0012">Acyltransferase</keyword>
<evidence type="ECO:0000313" key="6">
    <source>
        <dbReference type="Proteomes" id="UP000190449"/>
    </source>
</evidence>
<keyword evidence="5" id="KW-1185">Reference proteome</keyword>
<dbReference type="RefSeq" id="WP_073302319.1">
    <property type="nucleotide sequence ID" value="NZ_FRAW01000003.1"/>
</dbReference>
<evidence type="ECO:0000313" key="4">
    <source>
        <dbReference type="EMBL" id="SJZ58012.1"/>
    </source>
</evidence>
<reference evidence="5" key="1">
    <citation type="submission" date="2016-11" db="EMBL/GenBank/DDBJ databases">
        <authorList>
            <person name="Varghese N."/>
            <person name="Submissions S."/>
        </authorList>
    </citation>
    <scope>NUCLEOTIDE SEQUENCE [LARGE SCALE GENOMIC DNA]</scope>
    <source>
        <strain evidence="5">UWOS</strain>
    </source>
</reference>
<evidence type="ECO:0000313" key="5">
    <source>
        <dbReference type="Proteomes" id="UP000184275"/>
    </source>
</evidence>
<dbReference type="AlphaFoldDB" id="A0A1M6QWZ4"/>
<evidence type="ECO:0008006" key="7">
    <source>
        <dbReference type="Google" id="ProtNLM"/>
    </source>
</evidence>
<protein>
    <recommendedName>
        <fullName evidence="7">GNAT family acetyltransferase</fullName>
    </recommendedName>
</protein>
<organism evidence="3 5">
    <name type="scientific">Fibrobacter intestinalis</name>
    <dbReference type="NCBI Taxonomy" id="28122"/>
    <lineage>
        <taxon>Bacteria</taxon>
        <taxon>Pseudomonadati</taxon>
        <taxon>Fibrobacterota</taxon>
        <taxon>Fibrobacteria</taxon>
        <taxon>Fibrobacterales</taxon>
        <taxon>Fibrobacteraceae</taxon>
        <taxon>Fibrobacter</taxon>
    </lineage>
</organism>
<dbReference type="EMBL" id="FUWU01000013">
    <property type="protein sequence ID" value="SJZ58012.1"/>
    <property type="molecule type" value="Genomic_DNA"/>
</dbReference>
<evidence type="ECO:0000313" key="3">
    <source>
        <dbReference type="EMBL" id="SHK24706.1"/>
    </source>
</evidence>
<dbReference type="PANTHER" id="PTHR36449">
    <property type="entry name" value="ACETYLTRANSFERASE-RELATED"/>
    <property type="match status" value="1"/>
</dbReference>
<dbReference type="Gene3D" id="3.40.630.30">
    <property type="match status" value="1"/>
</dbReference>
<dbReference type="EMBL" id="FRAW01000003">
    <property type="protein sequence ID" value="SHK24706.1"/>
    <property type="molecule type" value="Genomic_DNA"/>
</dbReference>